<protein>
    <submittedName>
        <fullName evidence="9">Putative ABC transport system permease protein</fullName>
    </submittedName>
</protein>
<feature type="transmembrane region" description="Helical" evidence="6">
    <location>
        <begin position="21"/>
        <end position="44"/>
    </location>
</feature>
<sequence length="392" mass="41480">MIKQIVAVTLMNLRSVPQRLGTAWVIVIGIAVTVAVMVSVLAMAEGFTKTLKGTARLDRAIVLRSGSEAELASTISRENTQTIMDAPGVRKDAAGRPIGSAEVVVIVALPQKKDGVDANVTLRGIGANARALRPEMRLIEGRMFKPALREIVVGKSAVAQFKGLELGSRIAFRDSEWTVVGIFESGGDAHESELQGDVEKVLSAYRRNLFQSVSVMLESPAAFDRFKAALTTDPTLKVGVERETEYYAAQSRNLSKLLNLLAYFVGGIMALGACFGALNTMYTAVSTRTREIATLRAIGFSGLPIVVSVLVESLLLALVGSAIGSVAAWVFFDGNTVNTLGAGFSQVVFHLTVTASLLVSGVFVACAVGMLGGLLPAIRAARLPIATALRAN</sequence>
<dbReference type="EMBL" id="FXAH01000013">
    <property type="protein sequence ID" value="SMF63167.1"/>
    <property type="molecule type" value="Genomic_DNA"/>
</dbReference>
<name>A0A1X7G336_TRICW</name>
<comment type="subcellular location">
    <subcellularLocation>
        <location evidence="1">Cell membrane</location>
        <topology evidence="1">Multi-pass membrane protein</topology>
    </subcellularLocation>
</comment>
<dbReference type="GO" id="GO:0022857">
    <property type="term" value="F:transmembrane transporter activity"/>
    <property type="evidence" value="ECO:0007669"/>
    <property type="project" value="TreeGrafter"/>
</dbReference>
<evidence type="ECO:0000256" key="3">
    <source>
        <dbReference type="ARBA" id="ARBA00022692"/>
    </source>
</evidence>
<accession>A0A1X7G336</accession>
<dbReference type="STRING" id="28094.SAMN06295900_11375"/>
<evidence type="ECO:0000256" key="6">
    <source>
        <dbReference type="SAM" id="Phobius"/>
    </source>
</evidence>
<dbReference type="Pfam" id="PF02687">
    <property type="entry name" value="FtsX"/>
    <property type="match status" value="1"/>
</dbReference>
<evidence type="ECO:0000256" key="5">
    <source>
        <dbReference type="ARBA" id="ARBA00023136"/>
    </source>
</evidence>
<evidence type="ECO:0000256" key="4">
    <source>
        <dbReference type="ARBA" id="ARBA00022989"/>
    </source>
</evidence>
<evidence type="ECO:0000259" key="8">
    <source>
        <dbReference type="Pfam" id="PF12704"/>
    </source>
</evidence>
<dbReference type="PANTHER" id="PTHR30572:SF15">
    <property type="entry name" value="ABC TRANSPORTER PERMEASE"/>
    <property type="match status" value="1"/>
</dbReference>
<dbReference type="RefSeq" id="WP_085229335.1">
    <property type="nucleotide sequence ID" value="NZ_BSQD01000007.1"/>
</dbReference>
<keyword evidence="10" id="KW-1185">Reference proteome</keyword>
<dbReference type="GeneID" id="95553215"/>
<dbReference type="GO" id="GO:0005886">
    <property type="term" value="C:plasma membrane"/>
    <property type="evidence" value="ECO:0007669"/>
    <property type="project" value="UniProtKB-SubCell"/>
</dbReference>
<proteinExistence type="predicted"/>
<keyword evidence="4 6" id="KW-1133">Transmembrane helix</keyword>
<evidence type="ECO:0000256" key="1">
    <source>
        <dbReference type="ARBA" id="ARBA00004651"/>
    </source>
</evidence>
<dbReference type="AlphaFoldDB" id="A0A1X7G336"/>
<dbReference type="Pfam" id="PF12704">
    <property type="entry name" value="MacB_PCD"/>
    <property type="match status" value="1"/>
</dbReference>
<feature type="transmembrane region" description="Helical" evidence="6">
    <location>
        <begin position="260"/>
        <end position="282"/>
    </location>
</feature>
<feature type="domain" description="ABC3 transporter permease C-terminal" evidence="7">
    <location>
        <begin position="264"/>
        <end position="384"/>
    </location>
</feature>
<gene>
    <name evidence="9" type="ORF">SAMN06295900_11375</name>
</gene>
<keyword evidence="2" id="KW-1003">Cell membrane</keyword>
<evidence type="ECO:0000313" key="9">
    <source>
        <dbReference type="EMBL" id="SMF63167.1"/>
    </source>
</evidence>
<feature type="transmembrane region" description="Helical" evidence="6">
    <location>
        <begin position="303"/>
        <end position="332"/>
    </location>
</feature>
<dbReference type="OrthoDB" id="241967at2"/>
<dbReference type="InterPro" id="IPR025857">
    <property type="entry name" value="MacB_PCD"/>
</dbReference>
<feature type="transmembrane region" description="Helical" evidence="6">
    <location>
        <begin position="352"/>
        <end position="375"/>
    </location>
</feature>
<dbReference type="InterPro" id="IPR050250">
    <property type="entry name" value="Macrolide_Exporter_MacB"/>
</dbReference>
<feature type="domain" description="MacB-like periplasmic core" evidence="8">
    <location>
        <begin position="25"/>
        <end position="231"/>
    </location>
</feature>
<evidence type="ECO:0000259" key="7">
    <source>
        <dbReference type="Pfam" id="PF02687"/>
    </source>
</evidence>
<dbReference type="PANTHER" id="PTHR30572">
    <property type="entry name" value="MEMBRANE COMPONENT OF TRANSPORTER-RELATED"/>
    <property type="match status" value="1"/>
</dbReference>
<keyword evidence="3 6" id="KW-0812">Transmembrane</keyword>
<reference evidence="10" key="1">
    <citation type="submission" date="2017-04" db="EMBL/GenBank/DDBJ databases">
        <authorList>
            <person name="Varghese N."/>
            <person name="Submissions S."/>
        </authorList>
    </citation>
    <scope>NUCLEOTIDE SEQUENCE [LARGE SCALE GENOMIC DNA]</scope>
    <source>
        <strain evidence="10">Ballard 720</strain>
    </source>
</reference>
<organism evidence="9 10">
    <name type="scientific">Trinickia caryophylli</name>
    <name type="common">Paraburkholderia caryophylli</name>
    <dbReference type="NCBI Taxonomy" id="28094"/>
    <lineage>
        <taxon>Bacteria</taxon>
        <taxon>Pseudomonadati</taxon>
        <taxon>Pseudomonadota</taxon>
        <taxon>Betaproteobacteria</taxon>
        <taxon>Burkholderiales</taxon>
        <taxon>Burkholderiaceae</taxon>
        <taxon>Trinickia</taxon>
    </lineage>
</organism>
<evidence type="ECO:0000313" key="10">
    <source>
        <dbReference type="Proteomes" id="UP000192911"/>
    </source>
</evidence>
<keyword evidence="5 6" id="KW-0472">Membrane</keyword>
<dbReference type="InterPro" id="IPR003838">
    <property type="entry name" value="ABC3_permease_C"/>
</dbReference>
<evidence type="ECO:0000256" key="2">
    <source>
        <dbReference type="ARBA" id="ARBA00022475"/>
    </source>
</evidence>
<dbReference type="Proteomes" id="UP000192911">
    <property type="component" value="Unassembled WGS sequence"/>
</dbReference>